<name>A0AAU8JFA5_9CYAN</name>
<evidence type="ECO:0008006" key="2">
    <source>
        <dbReference type="Google" id="ProtNLM"/>
    </source>
</evidence>
<sequence length="64" mass="7207">MGIAIQQAELLEQTRRQAIELTETLQNLQKTQTQMIQSEKMASLGQLVAGFAHEINHPINFMAI</sequence>
<dbReference type="EMBL" id="CP159837">
    <property type="protein sequence ID" value="XCM37150.1"/>
    <property type="molecule type" value="Genomic_DNA"/>
</dbReference>
<gene>
    <name evidence="1" type="ORF">ABWT76_005965</name>
</gene>
<proteinExistence type="predicted"/>
<protein>
    <recommendedName>
        <fullName evidence="2">Signal transduction histidine kinase dimerisation/phosphoacceptor domain-containing protein</fullName>
    </recommendedName>
</protein>
<dbReference type="Gene3D" id="1.10.287.130">
    <property type="match status" value="1"/>
</dbReference>
<dbReference type="RefSeq" id="WP_190880864.1">
    <property type="nucleotide sequence ID" value="NZ_CP159837.1"/>
</dbReference>
<dbReference type="AlphaFoldDB" id="A0AAU8JFA5"/>
<organism evidence="1">
    <name type="scientific">Planktothricoides raciborskii GIHE-MW2</name>
    <dbReference type="NCBI Taxonomy" id="2792601"/>
    <lineage>
        <taxon>Bacteria</taxon>
        <taxon>Bacillati</taxon>
        <taxon>Cyanobacteriota</taxon>
        <taxon>Cyanophyceae</taxon>
        <taxon>Oscillatoriophycideae</taxon>
        <taxon>Oscillatoriales</taxon>
        <taxon>Oscillatoriaceae</taxon>
        <taxon>Planktothricoides</taxon>
    </lineage>
</organism>
<evidence type="ECO:0000313" key="1">
    <source>
        <dbReference type="EMBL" id="XCM37150.1"/>
    </source>
</evidence>
<reference evidence="1" key="1">
    <citation type="submission" date="2024-07" db="EMBL/GenBank/DDBJ databases">
        <authorList>
            <person name="Kim Y.J."/>
            <person name="Jeong J.Y."/>
        </authorList>
    </citation>
    <scope>NUCLEOTIDE SEQUENCE</scope>
    <source>
        <strain evidence="1">GIHE-MW2</strain>
    </source>
</reference>
<accession>A0AAU8JFA5</accession>